<feature type="region of interest" description="Disordered" evidence="1">
    <location>
        <begin position="31"/>
        <end position="71"/>
    </location>
</feature>
<evidence type="ECO:0000313" key="2">
    <source>
        <dbReference type="EMBL" id="TNN59924.1"/>
    </source>
</evidence>
<dbReference type="Proteomes" id="UP000314294">
    <property type="component" value="Unassembled WGS sequence"/>
</dbReference>
<keyword evidence="3" id="KW-1185">Reference proteome</keyword>
<reference evidence="2 3" key="1">
    <citation type="submission" date="2019-03" db="EMBL/GenBank/DDBJ databases">
        <title>First draft genome of Liparis tanakae, snailfish: a comprehensive survey of snailfish specific genes.</title>
        <authorList>
            <person name="Kim W."/>
            <person name="Song I."/>
            <person name="Jeong J.-H."/>
            <person name="Kim D."/>
            <person name="Kim S."/>
            <person name="Ryu S."/>
            <person name="Song J.Y."/>
            <person name="Lee S.K."/>
        </authorList>
    </citation>
    <scope>NUCLEOTIDE SEQUENCE [LARGE SCALE GENOMIC DNA]</scope>
    <source>
        <tissue evidence="2">Muscle</tissue>
    </source>
</reference>
<feature type="compositionally biased region" description="Acidic residues" evidence="1">
    <location>
        <begin position="38"/>
        <end position="56"/>
    </location>
</feature>
<evidence type="ECO:0000313" key="3">
    <source>
        <dbReference type="Proteomes" id="UP000314294"/>
    </source>
</evidence>
<evidence type="ECO:0000256" key="1">
    <source>
        <dbReference type="SAM" id="MobiDB-lite"/>
    </source>
</evidence>
<protein>
    <submittedName>
        <fullName evidence="2">Uncharacterized protein</fullName>
    </submittedName>
</protein>
<feature type="region of interest" description="Disordered" evidence="1">
    <location>
        <begin position="271"/>
        <end position="294"/>
    </location>
</feature>
<accession>A0A4Z2H521</accession>
<name>A0A4Z2H521_9TELE</name>
<dbReference type="EMBL" id="SRLO01000345">
    <property type="protein sequence ID" value="TNN59924.1"/>
    <property type="molecule type" value="Genomic_DNA"/>
</dbReference>
<sequence length="294" mass="32239">MNNVGPQTHVKLHVTCSPVLPHGLAIAAGLHDDGVGDREEEEQEDLEERGDSDVGDQSEGAGHAGQQGNRVKELMSVVSDSVCRASMSRPMYLLTRDPGEFCTAVAEKEVLIFSDAFRMALRCQTPRSRPDESVPRPRSSRALTLSGVPIPMCGEVMTLEKGISALNIFRQCISCTSSVTSFDQTSYCHFLRPRTPHSTRPVCRPTRMFRSTSVASTTDLHMGAEGRVEQDFSSPVTPYTKLRITSERAVELLRTQEFDVCKAGIKTAAPQKGSVVVPVEEEEKEEEEETARAG</sequence>
<organism evidence="2 3">
    <name type="scientific">Liparis tanakae</name>
    <name type="common">Tanaka's snailfish</name>
    <dbReference type="NCBI Taxonomy" id="230148"/>
    <lineage>
        <taxon>Eukaryota</taxon>
        <taxon>Metazoa</taxon>
        <taxon>Chordata</taxon>
        <taxon>Craniata</taxon>
        <taxon>Vertebrata</taxon>
        <taxon>Euteleostomi</taxon>
        <taxon>Actinopterygii</taxon>
        <taxon>Neopterygii</taxon>
        <taxon>Teleostei</taxon>
        <taxon>Neoteleostei</taxon>
        <taxon>Acanthomorphata</taxon>
        <taxon>Eupercaria</taxon>
        <taxon>Perciformes</taxon>
        <taxon>Cottioidei</taxon>
        <taxon>Cottales</taxon>
        <taxon>Liparidae</taxon>
        <taxon>Liparis</taxon>
    </lineage>
</organism>
<dbReference type="AlphaFoldDB" id="A0A4Z2H521"/>
<comment type="caution">
    <text evidence="2">The sequence shown here is derived from an EMBL/GenBank/DDBJ whole genome shotgun (WGS) entry which is preliminary data.</text>
</comment>
<feature type="compositionally biased region" description="Acidic residues" evidence="1">
    <location>
        <begin position="279"/>
        <end position="294"/>
    </location>
</feature>
<proteinExistence type="predicted"/>
<gene>
    <name evidence="2" type="ORF">EYF80_029890</name>
</gene>